<gene>
    <name evidence="1" type="ordered locus">Sterm_3183</name>
</gene>
<dbReference type="Proteomes" id="UP000000845">
    <property type="component" value="Chromosome"/>
</dbReference>
<dbReference type="RefSeq" id="WP_012862606.1">
    <property type="nucleotide sequence ID" value="NC_013517.1"/>
</dbReference>
<proteinExistence type="predicted"/>
<evidence type="ECO:0000313" key="2">
    <source>
        <dbReference type="Proteomes" id="UP000000845"/>
    </source>
</evidence>
<dbReference type="KEGG" id="str:Sterm_3183"/>
<name>D1APJ0_SEBTE</name>
<dbReference type="EMBL" id="CP001739">
    <property type="protein sequence ID" value="ACZ10024.1"/>
    <property type="molecule type" value="Genomic_DNA"/>
</dbReference>
<dbReference type="HOGENOM" id="CLU_933494_0_0_0"/>
<evidence type="ECO:0000313" key="1">
    <source>
        <dbReference type="EMBL" id="ACZ10024.1"/>
    </source>
</evidence>
<protein>
    <submittedName>
        <fullName evidence="1">Uncharacterized protein</fullName>
    </submittedName>
</protein>
<sequence>MKEKFSEEYNLILQLNHRKKVICENLFLNFRNSCQSFQNLFNEEYLKSDIYDLVEPSTFKQMIVEYYDDQKTIADTIHDLTYPSTFEEAIEEYYEIQKCIIDNVDDITDTTGYNEKDIEKNIQELIDPLSYNDHSYIKQMEEERMIRNIDKIFSHSFFKNINKIFDNIHYSNNGIKLIVNENMSLNISREEFYKKYEKLAEHSEYTGFEKIEISSFFCIVYSISSVYCVLSNEGVLDLQKFIVEFQILAHFYVKNLDLRVFQFFKDPKKIDLIMPRHSAPLLFWFLLKFTVVNFPKWG</sequence>
<reference evidence="2" key="1">
    <citation type="submission" date="2009-09" db="EMBL/GenBank/DDBJ databases">
        <title>The complete chromosome of Sebaldella termitidis ATCC 33386.</title>
        <authorList>
            <consortium name="US DOE Joint Genome Institute (JGI-PGF)"/>
            <person name="Lucas S."/>
            <person name="Copeland A."/>
            <person name="Lapidus A."/>
            <person name="Glavina del Rio T."/>
            <person name="Dalin E."/>
            <person name="Tice H."/>
            <person name="Bruce D."/>
            <person name="Goodwin L."/>
            <person name="Pitluck S."/>
            <person name="Kyrpides N."/>
            <person name="Mavromatis K."/>
            <person name="Ivanova N."/>
            <person name="Mikhailova N."/>
            <person name="Sims D."/>
            <person name="Meincke L."/>
            <person name="Brettin T."/>
            <person name="Detter J.C."/>
            <person name="Han C."/>
            <person name="Larimer F."/>
            <person name="Land M."/>
            <person name="Hauser L."/>
            <person name="Markowitz V."/>
            <person name="Cheng J.F."/>
            <person name="Hugenholtz P."/>
            <person name="Woyke T."/>
            <person name="Wu D."/>
            <person name="Eisen J.A."/>
        </authorList>
    </citation>
    <scope>NUCLEOTIDE SEQUENCE [LARGE SCALE GENOMIC DNA]</scope>
    <source>
        <strain evidence="2">ATCC 33386 / NCTC 11300</strain>
    </source>
</reference>
<organism evidence="1 2">
    <name type="scientific">Sebaldella termitidis (strain ATCC 33386 / NCTC 11300)</name>
    <dbReference type="NCBI Taxonomy" id="526218"/>
    <lineage>
        <taxon>Bacteria</taxon>
        <taxon>Fusobacteriati</taxon>
        <taxon>Fusobacteriota</taxon>
        <taxon>Fusobacteriia</taxon>
        <taxon>Fusobacteriales</taxon>
        <taxon>Leptotrichiaceae</taxon>
        <taxon>Sebaldella</taxon>
    </lineage>
</organism>
<reference evidence="1 2" key="2">
    <citation type="journal article" date="2010" name="Stand. Genomic Sci.">
        <title>Complete genome sequence of Sebaldella termitidis type strain (NCTC 11300).</title>
        <authorList>
            <person name="Harmon-Smith M."/>
            <person name="Celia L."/>
            <person name="Chertkov O."/>
            <person name="Lapidus A."/>
            <person name="Copeland A."/>
            <person name="Glavina Del Rio T."/>
            <person name="Nolan M."/>
            <person name="Lucas S."/>
            <person name="Tice H."/>
            <person name="Cheng J.F."/>
            <person name="Han C."/>
            <person name="Detter J.C."/>
            <person name="Bruce D."/>
            <person name="Goodwin L."/>
            <person name="Pitluck S."/>
            <person name="Pati A."/>
            <person name="Liolios K."/>
            <person name="Ivanova N."/>
            <person name="Mavromatis K."/>
            <person name="Mikhailova N."/>
            <person name="Chen A."/>
            <person name="Palaniappan K."/>
            <person name="Land M."/>
            <person name="Hauser L."/>
            <person name="Chang Y.J."/>
            <person name="Jeffries C.D."/>
            <person name="Brettin T."/>
            <person name="Goker M."/>
            <person name="Beck B."/>
            <person name="Bristow J."/>
            <person name="Eisen J.A."/>
            <person name="Markowitz V."/>
            <person name="Hugenholtz P."/>
            <person name="Kyrpides N.C."/>
            <person name="Klenk H.P."/>
            <person name="Chen F."/>
        </authorList>
    </citation>
    <scope>NUCLEOTIDE SEQUENCE [LARGE SCALE GENOMIC DNA]</scope>
    <source>
        <strain evidence="2">ATCC 33386 / NCTC 11300</strain>
    </source>
</reference>
<dbReference type="AlphaFoldDB" id="D1APJ0"/>
<keyword evidence="2" id="KW-1185">Reference proteome</keyword>
<accession>D1APJ0</accession>